<dbReference type="PROSITE" id="PS51897">
    <property type="entry name" value="ANNEXIN_2"/>
    <property type="match status" value="4"/>
</dbReference>
<protein>
    <recommendedName>
        <fullName evidence="6">Annexin</fullName>
    </recommendedName>
</protein>
<dbReference type="Pfam" id="PF00191">
    <property type="entry name" value="Annexin"/>
    <property type="match status" value="4"/>
</dbReference>
<organism evidence="7">
    <name type="scientific">Corethrella appendiculata</name>
    <dbReference type="NCBI Taxonomy" id="1370023"/>
    <lineage>
        <taxon>Eukaryota</taxon>
        <taxon>Metazoa</taxon>
        <taxon>Ecdysozoa</taxon>
        <taxon>Arthropoda</taxon>
        <taxon>Hexapoda</taxon>
        <taxon>Insecta</taxon>
        <taxon>Pterygota</taxon>
        <taxon>Neoptera</taxon>
        <taxon>Endopterygota</taxon>
        <taxon>Diptera</taxon>
        <taxon>Nematocera</taxon>
        <taxon>Culicoidea</taxon>
        <taxon>Chaoboridae</taxon>
        <taxon>Corethrella</taxon>
    </lineage>
</organism>
<evidence type="ECO:0000256" key="6">
    <source>
        <dbReference type="RuleBase" id="RU003540"/>
    </source>
</evidence>
<keyword evidence="5 6" id="KW-0111">Calcium/phospholipid-binding</keyword>
<dbReference type="GO" id="GO:0005886">
    <property type="term" value="C:plasma membrane"/>
    <property type="evidence" value="ECO:0007669"/>
    <property type="project" value="TreeGrafter"/>
</dbReference>
<evidence type="ECO:0000256" key="4">
    <source>
        <dbReference type="ARBA" id="ARBA00023216"/>
    </source>
</evidence>
<dbReference type="GO" id="GO:0001786">
    <property type="term" value="F:phosphatidylserine binding"/>
    <property type="evidence" value="ECO:0007669"/>
    <property type="project" value="TreeGrafter"/>
</dbReference>
<dbReference type="InterPro" id="IPR018502">
    <property type="entry name" value="Annexin_repeat"/>
</dbReference>
<comment type="similarity">
    <text evidence="1 6">Belongs to the annexin family.</text>
</comment>
<comment type="domain">
    <text evidence="6">A pair of annexin repeats may form one binding site for calcium and phospholipid.</text>
</comment>
<accession>U5EWZ9</accession>
<keyword evidence="2 6" id="KW-0677">Repeat</keyword>
<dbReference type="FunFam" id="1.10.220.10:FF:000010">
    <property type="entry name" value="Annexin"/>
    <property type="match status" value="1"/>
</dbReference>
<evidence type="ECO:0000313" key="7">
    <source>
        <dbReference type="EMBL" id="JAB58681.1"/>
    </source>
</evidence>
<dbReference type="GO" id="GO:0005737">
    <property type="term" value="C:cytoplasm"/>
    <property type="evidence" value="ECO:0007669"/>
    <property type="project" value="TreeGrafter"/>
</dbReference>
<evidence type="ECO:0000256" key="3">
    <source>
        <dbReference type="ARBA" id="ARBA00022837"/>
    </source>
</evidence>
<name>U5EWZ9_9DIPT</name>
<dbReference type="PANTHER" id="PTHR10502:SF102">
    <property type="entry name" value="ANNEXIN B11"/>
    <property type="match status" value="1"/>
</dbReference>
<dbReference type="PANTHER" id="PTHR10502">
    <property type="entry name" value="ANNEXIN"/>
    <property type="match status" value="1"/>
</dbReference>
<dbReference type="GO" id="GO:0005509">
    <property type="term" value="F:calcium ion binding"/>
    <property type="evidence" value="ECO:0007669"/>
    <property type="project" value="InterPro"/>
</dbReference>
<dbReference type="GO" id="GO:0005634">
    <property type="term" value="C:nucleus"/>
    <property type="evidence" value="ECO:0007669"/>
    <property type="project" value="TreeGrafter"/>
</dbReference>
<dbReference type="FunFam" id="1.10.220.10:FF:000001">
    <property type="entry name" value="Annexin"/>
    <property type="match status" value="1"/>
</dbReference>
<evidence type="ECO:0000256" key="1">
    <source>
        <dbReference type="ARBA" id="ARBA00007831"/>
    </source>
</evidence>
<reference evidence="7" key="1">
    <citation type="journal article" date="2014" name="Insect Biochem. Mol. Biol.">
        <title>An insight into the sialome of the frog biting fly, Corethrella appendiculata.</title>
        <authorList>
            <person name="Ribeiro J.M.C."/>
            <person name="Chagas A.C."/>
            <person name="Pham V.M."/>
            <person name="Lounibos L.P."/>
            <person name="Calvo E."/>
        </authorList>
    </citation>
    <scope>NUCLEOTIDE SEQUENCE</scope>
    <source>
        <tissue evidence="7">Salivary glands</tissue>
    </source>
</reference>
<dbReference type="PROSITE" id="PS00223">
    <property type="entry name" value="ANNEXIN_1"/>
    <property type="match status" value="1"/>
</dbReference>
<dbReference type="GO" id="GO:0012506">
    <property type="term" value="C:vesicle membrane"/>
    <property type="evidence" value="ECO:0007669"/>
    <property type="project" value="TreeGrafter"/>
</dbReference>
<dbReference type="PRINTS" id="PR00196">
    <property type="entry name" value="ANNEXIN"/>
</dbReference>
<dbReference type="InterPro" id="IPR018252">
    <property type="entry name" value="Annexin_repeat_CS"/>
</dbReference>
<dbReference type="InterPro" id="IPR001464">
    <property type="entry name" value="Annexin"/>
</dbReference>
<dbReference type="AlphaFoldDB" id="U5EWZ9"/>
<dbReference type="SUPFAM" id="SSF47874">
    <property type="entry name" value="Annexin"/>
    <property type="match status" value="1"/>
</dbReference>
<dbReference type="SMART" id="SM00335">
    <property type="entry name" value="ANX"/>
    <property type="match status" value="4"/>
</dbReference>
<evidence type="ECO:0000256" key="5">
    <source>
        <dbReference type="ARBA" id="ARBA00023302"/>
    </source>
</evidence>
<dbReference type="FunFam" id="1.10.220.10:FF:000004">
    <property type="entry name" value="Annexin"/>
    <property type="match status" value="1"/>
</dbReference>
<sequence length="321" mass="36043">MYPFGNPTVTATANFNAVTDAQILRKAMKGFGTDESAIINVLCRRSNQQIQEIAKAFKTNFGKDLIEDIKSETSGNFEALLVARLTPIVDFYVKELHDAIAGIGTDEDVLIEVLCSLSNYEIQVICDCYQRTYCKSLESDLMADTSGNFKRLMVSLCTAHRDESGVVDPEAARRDATELLRAGELRVGTDESTFNLIFCQRNYQQLKLIFGEYKNISGHSIEKAIEKEFSGDIKDGLLAIVKCVCSKSEFFAARLCKSMKGMGTNDRQLIRLIVTRCEIDMRDIKDAFQRLYGDSLRNWIKGDTSGHYKHALYVLIGEEKS</sequence>
<evidence type="ECO:0000256" key="2">
    <source>
        <dbReference type="ARBA" id="ARBA00022737"/>
    </source>
</evidence>
<dbReference type="InterPro" id="IPR037104">
    <property type="entry name" value="Annexin_sf"/>
</dbReference>
<proteinExistence type="evidence at transcript level"/>
<dbReference type="EMBL" id="GANO01001190">
    <property type="protein sequence ID" value="JAB58681.1"/>
    <property type="molecule type" value="mRNA"/>
</dbReference>
<dbReference type="FunFam" id="1.10.220.10:FF:000002">
    <property type="entry name" value="Annexin"/>
    <property type="match status" value="1"/>
</dbReference>
<keyword evidence="4 6" id="KW-0041">Annexin</keyword>
<dbReference type="GO" id="GO:0005544">
    <property type="term" value="F:calcium-dependent phospholipid binding"/>
    <property type="evidence" value="ECO:0007669"/>
    <property type="project" value="UniProtKB-KW"/>
</dbReference>
<keyword evidence="3 6" id="KW-0106">Calcium</keyword>
<dbReference type="Gene3D" id="1.10.220.10">
    <property type="entry name" value="Annexin"/>
    <property type="match status" value="4"/>
</dbReference>